<dbReference type="InterPro" id="IPR033133">
    <property type="entry name" value="PUM-HD"/>
</dbReference>
<dbReference type="InterPro" id="IPR033712">
    <property type="entry name" value="Pumilio_RNA-bd"/>
</dbReference>
<dbReference type="AlphaFoldDB" id="G3AYJ7"/>
<sequence length="746" mass="83459">MIDHIHSEGMDYTQLSINPSSMNDSDSNKALTHQRTNSAVSTHSNMSSFSGLTLFDQTGPGISGNLNLNKNSLNPNIRPNHQHQLSINSVTSVNSIIEPITPPSNNHSNNVVITAGAEIDKEYLAAVSKIPLSQLKSDILRLSKDQYGCRFLQKKIDENLISNYSIRYANFEIIFNEIYLNLYELIIDPFGNYLIQKLIKYASNENLNLMLDILQSNLFQISINQHGTRALQKIIESLNSPYQLDLLTSGLKPFIIELIKDLNGNHVIQKILNKFKPLQCQFIYDSILNDLITVATHKHGCCVLQKCLNHVTYKQLNQFVNEILNDFNLNKLINDQFGNYVLQYLISINDYQIHYKFYSNLVRFDMIHYCNLKFSSNVIEKFIKNCANNEFKNNEVNIDFVNLKFEMVHHILKTSASLNKLINDPFGNYVIQTLIDNLTNPNIDYASLKPKNLSLLANPMSPNNEAIKHEIIGNYFQNCKIISSFGKRIQSKVSLILNNHNVPNSQFPPRTNQGGVNSSPIFNYDYTTNPNVPPQFMNVASAATAHLPLNDFSQPGSVHGSRSGSAPQVPHRSSSNSLESRSNSYPGVHSRSNSFQLNSSMAASGPMNSNYVLDKQLSHNLNNLKLSNNFYAGSVSQPQSVNSSSNVTPSMTGGQPGYFMNINGGPIPMSQSKTNHLNMNPNVNGVNSSNSGGLNYNSNGGGYLNNNTGMNFNLNNQGYLKTPQIFSNAPVNDFTHDSNKNINYFR</sequence>
<feature type="repeat" description="Pumilio" evidence="2">
    <location>
        <begin position="134"/>
        <end position="176"/>
    </location>
</feature>
<evidence type="ECO:0000256" key="2">
    <source>
        <dbReference type="PROSITE-ProRule" id="PRU00317"/>
    </source>
</evidence>
<organism evidence="6">
    <name type="scientific">Candida tenuis (strain ATCC 10573 / BCRC 21748 / CBS 615 / JCM 9827 / NBRC 10315 / NRRL Y-1498 / VKM Y-70)</name>
    <name type="common">Yeast</name>
    <name type="synonym">Yamadazyma tenuis</name>
    <dbReference type="NCBI Taxonomy" id="590646"/>
    <lineage>
        <taxon>Eukaryota</taxon>
        <taxon>Fungi</taxon>
        <taxon>Dikarya</taxon>
        <taxon>Ascomycota</taxon>
        <taxon>Saccharomycotina</taxon>
        <taxon>Pichiomycetes</taxon>
        <taxon>Debaryomycetaceae</taxon>
        <taxon>Yamadazyma</taxon>
    </lineage>
</organism>
<dbReference type="Proteomes" id="UP000000707">
    <property type="component" value="Unassembled WGS sequence"/>
</dbReference>
<evidence type="ECO:0000259" key="4">
    <source>
        <dbReference type="PROSITE" id="PS50303"/>
    </source>
</evidence>
<dbReference type="PANTHER" id="PTHR12537">
    <property type="entry name" value="RNA BINDING PROTEIN PUMILIO-RELATED"/>
    <property type="match status" value="1"/>
</dbReference>
<dbReference type="eggNOG" id="KOG2049">
    <property type="taxonomic scope" value="Eukaryota"/>
</dbReference>
<keyword evidence="1" id="KW-0677">Repeat</keyword>
<dbReference type="PANTHER" id="PTHR12537:SF80">
    <property type="entry name" value="SUPPRESSOR PROTEIN MPT5"/>
    <property type="match status" value="1"/>
</dbReference>
<feature type="repeat" description="Pumilio" evidence="2">
    <location>
        <begin position="213"/>
        <end position="249"/>
    </location>
</feature>
<feature type="domain" description="PUM-HD" evidence="4">
    <location>
        <begin position="107"/>
        <end position="497"/>
    </location>
</feature>
<evidence type="ECO:0000313" key="5">
    <source>
        <dbReference type="EMBL" id="EGV66315.1"/>
    </source>
</evidence>
<dbReference type="GO" id="GO:0010608">
    <property type="term" value="P:post-transcriptional regulation of gene expression"/>
    <property type="evidence" value="ECO:0007669"/>
    <property type="project" value="TreeGrafter"/>
</dbReference>
<name>G3AYJ7_CANTC</name>
<dbReference type="Gene3D" id="1.25.10.10">
    <property type="entry name" value="Leucine-rich Repeat Variant"/>
    <property type="match status" value="1"/>
</dbReference>
<gene>
    <name evidence="5" type="ORF">CANTEDRAFT_118702</name>
</gene>
<dbReference type="SMART" id="SM00025">
    <property type="entry name" value="Pumilio"/>
    <property type="match status" value="8"/>
</dbReference>
<feature type="compositionally biased region" description="Low complexity" evidence="3">
    <location>
        <begin position="572"/>
        <end position="584"/>
    </location>
</feature>
<keyword evidence="6" id="KW-1185">Reference proteome</keyword>
<dbReference type="HOGENOM" id="CLU_372534_0_0_1"/>
<feature type="repeat" description="Pumilio" evidence="2">
    <location>
        <begin position="177"/>
        <end position="212"/>
    </location>
</feature>
<proteinExistence type="predicted"/>
<dbReference type="CDD" id="cd07920">
    <property type="entry name" value="Pumilio"/>
    <property type="match status" value="1"/>
</dbReference>
<dbReference type="InterPro" id="IPR011989">
    <property type="entry name" value="ARM-like"/>
</dbReference>
<dbReference type="EMBL" id="GL996512">
    <property type="protein sequence ID" value="EGV66315.1"/>
    <property type="molecule type" value="Genomic_DNA"/>
</dbReference>
<feature type="region of interest" description="Disordered" evidence="3">
    <location>
        <begin position="1"/>
        <end position="45"/>
    </location>
</feature>
<protein>
    <submittedName>
        <fullName evidence="5">ARM repeat-containing protein</fullName>
    </submittedName>
</protein>
<dbReference type="GO" id="GO:0010629">
    <property type="term" value="P:negative regulation of gene expression"/>
    <property type="evidence" value="ECO:0007669"/>
    <property type="project" value="UniProtKB-ARBA"/>
</dbReference>
<dbReference type="PROSITE" id="PS50303">
    <property type="entry name" value="PUM_HD"/>
    <property type="match status" value="1"/>
</dbReference>
<dbReference type="GO" id="GO:0005737">
    <property type="term" value="C:cytoplasm"/>
    <property type="evidence" value="ECO:0007669"/>
    <property type="project" value="TreeGrafter"/>
</dbReference>
<reference evidence="5 6" key="1">
    <citation type="journal article" date="2011" name="Proc. Natl. Acad. Sci. U.S.A.">
        <title>Comparative genomics of xylose-fermenting fungi for enhanced biofuel production.</title>
        <authorList>
            <person name="Wohlbach D.J."/>
            <person name="Kuo A."/>
            <person name="Sato T.K."/>
            <person name="Potts K.M."/>
            <person name="Salamov A.A."/>
            <person name="LaButti K.M."/>
            <person name="Sun H."/>
            <person name="Clum A."/>
            <person name="Pangilinan J.L."/>
            <person name="Lindquist E.A."/>
            <person name="Lucas S."/>
            <person name="Lapidus A."/>
            <person name="Jin M."/>
            <person name="Gunawan C."/>
            <person name="Balan V."/>
            <person name="Dale B.E."/>
            <person name="Jeffries T.W."/>
            <person name="Zinkel R."/>
            <person name="Barry K.W."/>
            <person name="Grigoriev I.V."/>
            <person name="Gasch A.P."/>
        </authorList>
    </citation>
    <scope>NUCLEOTIDE SEQUENCE [LARGE SCALE GENOMIC DNA]</scope>
    <source>
        <strain evidence="6">ATCC 10573 / BCRC 21748 / CBS 615 / JCM 9827 / NBRC 10315 / NRRL Y-1498 / VKM Y-70</strain>
    </source>
</reference>
<feature type="repeat" description="Pumilio" evidence="2">
    <location>
        <begin position="250"/>
        <end position="285"/>
    </location>
</feature>
<accession>G3AYJ7</accession>
<dbReference type="PROSITE" id="PS50302">
    <property type="entry name" value="PUM"/>
    <property type="match status" value="7"/>
</dbReference>
<dbReference type="InterPro" id="IPR001313">
    <property type="entry name" value="Pumilio_RNA-bd_rpt"/>
</dbReference>
<feature type="compositionally biased region" description="Polar residues" evidence="3">
    <location>
        <begin position="13"/>
        <end position="45"/>
    </location>
</feature>
<dbReference type="InterPro" id="IPR016024">
    <property type="entry name" value="ARM-type_fold"/>
</dbReference>
<evidence type="ECO:0000313" key="6">
    <source>
        <dbReference type="Proteomes" id="UP000000707"/>
    </source>
</evidence>
<feature type="compositionally biased region" description="Polar residues" evidence="3">
    <location>
        <begin position="551"/>
        <end position="566"/>
    </location>
</feature>
<evidence type="ECO:0000256" key="1">
    <source>
        <dbReference type="ARBA" id="ARBA00022737"/>
    </source>
</evidence>
<dbReference type="SUPFAM" id="SSF48371">
    <property type="entry name" value="ARM repeat"/>
    <property type="match status" value="1"/>
</dbReference>
<feature type="repeat" description="Pumilio" evidence="2">
    <location>
        <begin position="410"/>
        <end position="449"/>
    </location>
</feature>
<dbReference type="Pfam" id="PF00806">
    <property type="entry name" value="PUF"/>
    <property type="match status" value="8"/>
</dbReference>
<feature type="repeat" description="Pumilio" evidence="2">
    <location>
        <begin position="286"/>
        <end position="321"/>
    </location>
</feature>
<dbReference type="GO" id="GO:0003729">
    <property type="term" value="F:mRNA binding"/>
    <property type="evidence" value="ECO:0007669"/>
    <property type="project" value="TreeGrafter"/>
</dbReference>
<evidence type="ECO:0000256" key="3">
    <source>
        <dbReference type="SAM" id="MobiDB-lite"/>
    </source>
</evidence>
<feature type="repeat" description="Pumilio" evidence="2">
    <location>
        <begin position="322"/>
        <end position="363"/>
    </location>
</feature>
<feature type="region of interest" description="Disordered" evidence="3">
    <location>
        <begin position="550"/>
        <end position="593"/>
    </location>
</feature>
<dbReference type="OrthoDB" id="668540at2759"/>